<evidence type="ECO:0000313" key="5">
    <source>
        <dbReference type="EMBL" id="OWK13363.1"/>
    </source>
</evidence>
<dbReference type="Pfam" id="PF02023">
    <property type="entry name" value="SCAN"/>
    <property type="match status" value="1"/>
</dbReference>
<evidence type="ECO:0000313" key="6">
    <source>
        <dbReference type="Proteomes" id="UP000242450"/>
    </source>
</evidence>
<dbReference type="AlphaFoldDB" id="A0A212D564"/>
<dbReference type="EMBL" id="MKHE01000007">
    <property type="protein sequence ID" value="OWK13363.1"/>
    <property type="molecule type" value="Genomic_DNA"/>
</dbReference>
<keyword evidence="1 2" id="KW-0539">Nucleus</keyword>
<dbReference type="InterPro" id="IPR003309">
    <property type="entry name" value="SCAN_dom"/>
</dbReference>
<evidence type="ECO:0000256" key="3">
    <source>
        <dbReference type="SAM" id="MobiDB-lite"/>
    </source>
</evidence>
<dbReference type="PANTHER" id="PTHR45935:SF28">
    <property type="entry name" value="SCAN DOMAIN-CONTAINING PROTEIN 3"/>
    <property type="match status" value="1"/>
</dbReference>
<dbReference type="Gene3D" id="1.10.4020.10">
    <property type="entry name" value="DNA breaking-rejoining enzymes"/>
    <property type="match status" value="1"/>
</dbReference>
<evidence type="ECO:0000259" key="4">
    <source>
        <dbReference type="PROSITE" id="PS50804"/>
    </source>
</evidence>
<evidence type="ECO:0000256" key="1">
    <source>
        <dbReference type="ARBA" id="ARBA00023242"/>
    </source>
</evidence>
<keyword evidence="6" id="KW-1185">Reference proteome</keyword>
<gene>
    <name evidence="5" type="ORF">Celaphus_00014521</name>
</gene>
<organism evidence="5 6">
    <name type="scientific">Cervus elaphus hippelaphus</name>
    <name type="common">European red deer</name>
    <dbReference type="NCBI Taxonomy" id="46360"/>
    <lineage>
        <taxon>Eukaryota</taxon>
        <taxon>Metazoa</taxon>
        <taxon>Chordata</taxon>
        <taxon>Craniata</taxon>
        <taxon>Vertebrata</taxon>
        <taxon>Euteleostomi</taxon>
        <taxon>Mammalia</taxon>
        <taxon>Eutheria</taxon>
        <taxon>Laurasiatheria</taxon>
        <taxon>Artiodactyla</taxon>
        <taxon>Ruminantia</taxon>
        <taxon>Pecora</taxon>
        <taxon>Cervidae</taxon>
        <taxon>Cervinae</taxon>
        <taxon>Cervus</taxon>
    </lineage>
</organism>
<name>A0A212D564_CEREH</name>
<comment type="caution">
    <text evidence="5">The sequence shown here is derived from an EMBL/GenBank/DDBJ whole genome shotgun (WGS) entry which is preliminary data.</text>
</comment>
<feature type="compositionally biased region" description="Basic and acidic residues" evidence="3">
    <location>
        <begin position="185"/>
        <end position="203"/>
    </location>
</feature>
<dbReference type="InterPro" id="IPR038269">
    <property type="entry name" value="SCAN_sf"/>
</dbReference>
<dbReference type="SUPFAM" id="SSF47353">
    <property type="entry name" value="Retrovirus capsid dimerization domain-like"/>
    <property type="match status" value="1"/>
</dbReference>
<dbReference type="OrthoDB" id="6077919at2759"/>
<dbReference type="PANTHER" id="PTHR45935">
    <property type="entry name" value="PROTEIN ZBED8-RELATED"/>
    <property type="match status" value="1"/>
</dbReference>
<protein>
    <submittedName>
        <fullName evidence="5">ZSCAN12</fullName>
    </submittedName>
</protein>
<dbReference type="FunFam" id="1.10.4020.10:FF:000001">
    <property type="entry name" value="zinc finger protein 263 isoform X1"/>
    <property type="match status" value="1"/>
</dbReference>
<accession>A0A212D564</accession>
<dbReference type="CDD" id="cd07936">
    <property type="entry name" value="SCAN"/>
    <property type="match status" value="1"/>
</dbReference>
<sequence>MMAVDTRKSTGQLFQAPWGQQGPMMVTVKLEEDHPMNQGLSLPENQPPAQEIFRQQFRHFCYQDSPGPRLSLSWLQELCHQWLRPETHTKEEILDLLVLEQFLSILPQELQVPVQEHHPESWEEAVTMLENLERKRNVHIGRDKSDVVVSACALEQKILLQTMTLQTLNEESSYTQVQPPAVQFKGERPEPRPSEETDGEMRTENLTLEVKQEPCEETEWCREGSDGHHETICQHAIQRGDNEPSENLEMQNGDAT</sequence>
<dbReference type="Proteomes" id="UP000242450">
    <property type="component" value="Chromosome 7"/>
</dbReference>
<feature type="non-terminal residue" evidence="5">
    <location>
        <position position="256"/>
    </location>
</feature>
<evidence type="ECO:0000256" key="2">
    <source>
        <dbReference type="PROSITE-ProRule" id="PRU00187"/>
    </source>
</evidence>
<dbReference type="PROSITE" id="PS50804">
    <property type="entry name" value="SCAN_BOX"/>
    <property type="match status" value="1"/>
</dbReference>
<reference evidence="5 6" key="1">
    <citation type="journal article" date="2018" name="Mol. Genet. Genomics">
        <title>The red deer Cervus elaphus genome CerEla1.0: sequencing, annotating, genes, and chromosomes.</title>
        <authorList>
            <person name="Bana N.A."/>
            <person name="Nyiri A."/>
            <person name="Nagy J."/>
            <person name="Frank K."/>
            <person name="Nagy T."/>
            <person name="Steger V."/>
            <person name="Schiller M."/>
            <person name="Lakatos P."/>
            <person name="Sugar L."/>
            <person name="Horn P."/>
            <person name="Barta E."/>
            <person name="Orosz L."/>
        </authorList>
    </citation>
    <scope>NUCLEOTIDE SEQUENCE [LARGE SCALE GENOMIC DNA]</scope>
    <source>
        <strain evidence="5">Hungarian</strain>
    </source>
</reference>
<proteinExistence type="predicted"/>
<dbReference type="GO" id="GO:0005634">
    <property type="term" value="C:nucleus"/>
    <property type="evidence" value="ECO:0007669"/>
    <property type="project" value="UniProtKB-SubCell"/>
</dbReference>
<comment type="subcellular location">
    <subcellularLocation>
        <location evidence="2">Nucleus</location>
    </subcellularLocation>
</comment>
<feature type="domain" description="SCAN box" evidence="4">
    <location>
        <begin position="54"/>
        <end position="135"/>
    </location>
</feature>
<dbReference type="SMART" id="SM00431">
    <property type="entry name" value="SCAN"/>
    <property type="match status" value="1"/>
</dbReference>
<feature type="region of interest" description="Disordered" evidence="3">
    <location>
        <begin position="237"/>
        <end position="256"/>
    </location>
</feature>
<dbReference type="InterPro" id="IPR050916">
    <property type="entry name" value="SCAN-C2H2_zinc_finger"/>
</dbReference>
<feature type="region of interest" description="Disordered" evidence="3">
    <location>
        <begin position="172"/>
        <end position="203"/>
    </location>
</feature>